<evidence type="ECO:0000313" key="2">
    <source>
        <dbReference type="Proteomes" id="UP000035489"/>
    </source>
</evidence>
<sequence>MGSIEDVFAKALQLLQDNEPRQARDVLDTFLSTDECDFTYFADEDDDETTGPSAEDHALASKLAEEAINLIDTGLLLDAARRIECFCSPKYSSQAQCQEAYDEAMTAPLLVFVPPPSPAFIQTTFQI</sequence>
<comment type="caution">
    <text evidence="1">The sequence shown here is derived from an EMBL/GenBank/DDBJ whole genome shotgun (WGS) entry which is preliminary data.</text>
</comment>
<dbReference type="EMBL" id="LCYG01000055">
    <property type="protein sequence ID" value="KLK91386.1"/>
    <property type="molecule type" value="Genomic_DNA"/>
</dbReference>
<gene>
    <name evidence="1" type="ORF">AA309_19995</name>
</gene>
<keyword evidence="2" id="KW-1185">Reference proteome</keyword>
<dbReference type="Proteomes" id="UP000035489">
    <property type="component" value="Unassembled WGS sequence"/>
</dbReference>
<accession>A0A0H1R980</accession>
<proteinExistence type="predicted"/>
<organism evidence="1 2">
    <name type="scientific">Microvirga vignae</name>
    <dbReference type="NCBI Taxonomy" id="1225564"/>
    <lineage>
        <taxon>Bacteria</taxon>
        <taxon>Pseudomonadati</taxon>
        <taxon>Pseudomonadota</taxon>
        <taxon>Alphaproteobacteria</taxon>
        <taxon>Hyphomicrobiales</taxon>
        <taxon>Methylobacteriaceae</taxon>
        <taxon>Microvirga</taxon>
    </lineage>
</organism>
<dbReference type="STRING" id="1225564.AA309_19995"/>
<protein>
    <submittedName>
        <fullName evidence="1">Uncharacterized protein</fullName>
    </submittedName>
</protein>
<name>A0A0H1R980_9HYPH</name>
<dbReference type="PATRIC" id="fig|1225564.3.peg.5308"/>
<dbReference type="AlphaFoldDB" id="A0A0H1R980"/>
<evidence type="ECO:0000313" key="1">
    <source>
        <dbReference type="EMBL" id="KLK91386.1"/>
    </source>
</evidence>
<reference evidence="1 2" key="1">
    <citation type="submission" date="2015-05" db="EMBL/GenBank/DDBJ databases">
        <title>Draft genome sequence of Microvirga vignae strain BR3299, a novel nitrogen fixing bacteria isolated from Brazil semi-aired region.</title>
        <authorList>
            <person name="Zilli J.E."/>
            <person name="Passos S.R."/>
            <person name="Leite J."/>
            <person name="Baldani J.I."/>
            <person name="Xavier G.R."/>
            <person name="Rumjaneck N.G."/>
            <person name="Simoes-Araujo J.L."/>
        </authorList>
    </citation>
    <scope>NUCLEOTIDE SEQUENCE [LARGE SCALE GENOMIC DNA]</scope>
    <source>
        <strain evidence="1 2">BR3299</strain>
    </source>
</reference>